<evidence type="ECO:0000256" key="2">
    <source>
        <dbReference type="ARBA" id="ARBA00022801"/>
    </source>
</evidence>
<accession>A0A2I4FVE9</accession>
<keyword evidence="2" id="KW-0378">Hydrolase</keyword>
<dbReference type="InterPro" id="IPR035897">
    <property type="entry name" value="Toll_tir_struct_dom_sf"/>
</dbReference>
<dbReference type="OrthoDB" id="6160824at2759"/>
<dbReference type="PROSITE" id="PS50104">
    <property type="entry name" value="TIR"/>
    <property type="match status" value="1"/>
</dbReference>
<dbReference type="InterPro" id="IPR000157">
    <property type="entry name" value="TIR_dom"/>
</dbReference>
<evidence type="ECO:0000313" key="7">
    <source>
        <dbReference type="RefSeq" id="XP_018835623.1"/>
    </source>
</evidence>
<dbReference type="PANTHER" id="PTHR32009">
    <property type="entry name" value="TMV RESISTANCE PROTEIN N-LIKE"/>
    <property type="match status" value="1"/>
</dbReference>
<evidence type="ECO:0000256" key="3">
    <source>
        <dbReference type="ARBA" id="ARBA00023027"/>
    </source>
</evidence>
<dbReference type="RefSeq" id="XP_018835623.1">
    <property type="nucleotide sequence ID" value="XM_018980078.1"/>
</dbReference>
<evidence type="ECO:0000256" key="4">
    <source>
        <dbReference type="ARBA" id="ARBA00047304"/>
    </source>
</evidence>
<dbReference type="SUPFAM" id="SSF52200">
    <property type="entry name" value="Toll/Interleukin receptor TIR domain"/>
    <property type="match status" value="1"/>
</dbReference>
<keyword evidence="3" id="KW-0520">NAD</keyword>
<gene>
    <name evidence="7" type="primary">LOC109002369</name>
</gene>
<dbReference type="GO" id="GO:0005634">
    <property type="term" value="C:nucleus"/>
    <property type="evidence" value="ECO:0000318"/>
    <property type="project" value="GO_Central"/>
</dbReference>
<dbReference type="Proteomes" id="UP000235220">
    <property type="component" value="Chromosome 15"/>
</dbReference>
<organism evidence="6 7">
    <name type="scientific">Juglans regia</name>
    <name type="common">English walnut</name>
    <dbReference type="NCBI Taxonomy" id="51240"/>
    <lineage>
        <taxon>Eukaryota</taxon>
        <taxon>Viridiplantae</taxon>
        <taxon>Streptophyta</taxon>
        <taxon>Embryophyta</taxon>
        <taxon>Tracheophyta</taxon>
        <taxon>Spermatophyta</taxon>
        <taxon>Magnoliopsida</taxon>
        <taxon>eudicotyledons</taxon>
        <taxon>Gunneridae</taxon>
        <taxon>Pentapetalae</taxon>
        <taxon>rosids</taxon>
        <taxon>fabids</taxon>
        <taxon>Fagales</taxon>
        <taxon>Juglandaceae</taxon>
        <taxon>Juglans</taxon>
    </lineage>
</organism>
<dbReference type="PANTHER" id="PTHR32009:SF39">
    <property type="entry name" value="TIR DOMAIN-CONTAINING PROTEIN"/>
    <property type="match status" value="1"/>
</dbReference>
<sequence length="203" mass="23385">MYRTLRDKELVELHPSMFSGTFLGRNPLVNAAKDEAKEASPNIDPKSKHPAVNIQHDDKPDIIPQHHAPDQSCHHLYKALCKKFIIPFKHDERLEIGTPIKKELLEAIEKSRMAVIIISKEYASSTWCLEELAEIVECMKDRELKVLPIFYYVDPRDVGKPDETFRDAFAEHEENIENKDKVQTWRNALKKVANLSGFHLKSG</sequence>
<dbReference type="GO" id="GO:0061809">
    <property type="term" value="F:NAD+ nucleosidase activity, cyclic ADP-ribose generating"/>
    <property type="evidence" value="ECO:0007669"/>
    <property type="project" value="UniProtKB-EC"/>
</dbReference>
<feature type="domain" description="TIR" evidence="5">
    <location>
        <begin position="58"/>
        <end position="203"/>
    </location>
</feature>
<evidence type="ECO:0000256" key="1">
    <source>
        <dbReference type="ARBA" id="ARBA00011982"/>
    </source>
</evidence>
<dbReference type="GeneID" id="109002369"/>
<dbReference type="Gene3D" id="3.40.50.10140">
    <property type="entry name" value="Toll/interleukin-1 receptor homology (TIR) domain"/>
    <property type="match status" value="1"/>
</dbReference>
<dbReference type="EC" id="3.2.2.6" evidence="1"/>
<comment type="catalytic activity">
    <reaction evidence="4">
        <text>NAD(+) + H2O = ADP-D-ribose + nicotinamide + H(+)</text>
        <dbReference type="Rhea" id="RHEA:16301"/>
        <dbReference type="ChEBI" id="CHEBI:15377"/>
        <dbReference type="ChEBI" id="CHEBI:15378"/>
        <dbReference type="ChEBI" id="CHEBI:17154"/>
        <dbReference type="ChEBI" id="CHEBI:57540"/>
        <dbReference type="ChEBI" id="CHEBI:57967"/>
        <dbReference type="EC" id="3.2.2.6"/>
    </reaction>
    <physiologicalReaction direction="left-to-right" evidence="4">
        <dbReference type="Rhea" id="RHEA:16302"/>
    </physiologicalReaction>
</comment>
<dbReference type="Pfam" id="PF01582">
    <property type="entry name" value="TIR"/>
    <property type="match status" value="1"/>
</dbReference>
<dbReference type="SMART" id="SM00255">
    <property type="entry name" value="TIR"/>
    <property type="match status" value="1"/>
</dbReference>
<dbReference type="AlphaFoldDB" id="A0A2I4FVE9"/>
<keyword evidence="6" id="KW-1185">Reference proteome</keyword>
<evidence type="ECO:0000259" key="5">
    <source>
        <dbReference type="PROSITE" id="PS50104"/>
    </source>
</evidence>
<dbReference type="GO" id="GO:0007165">
    <property type="term" value="P:signal transduction"/>
    <property type="evidence" value="ECO:0000318"/>
    <property type="project" value="GO_Central"/>
</dbReference>
<evidence type="ECO:0000313" key="6">
    <source>
        <dbReference type="Proteomes" id="UP000235220"/>
    </source>
</evidence>
<reference evidence="7" key="1">
    <citation type="submission" date="2025-08" db="UniProtKB">
        <authorList>
            <consortium name="RefSeq"/>
        </authorList>
    </citation>
    <scope>IDENTIFICATION</scope>
    <source>
        <tissue evidence="7">Leaves</tissue>
    </source>
</reference>
<protein>
    <recommendedName>
        <fullName evidence="1">ADP-ribosyl cyclase/cyclic ADP-ribose hydrolase</fullName>
        <ecNumber evidence="1">3.2.2.6</ecNumber>
    </recommendedName>
</protein>
<name>A0A2I4FVE9_JUGRE</name>
<dbReference type="KEGG" id="jre:109002369"/>
<proteinExistence type="predicted"/>
<dbReference type="Gramene" id="Jr15_01540_p1">
    <property type="protein sequence ID" value="cds.Jr15_01540_p1"/>
    <property type="gene ID" value="Jr15_01540"/>
</dbReference>